<organism evidence="5 6">
    <name type="scientific">Phytophthora kernoviae</name>
    <dbReference type="NCBI Taxonomy" id="325452"/>
    <lineage>
        <taxon>Eukaryota</taxon>
        <taxon>Sar</taxon>
        <taxon>Stramenopiles</taxon>
        <taxon>Oomycota</taxon>
        <taxon>Peronosporomycetes</taxon>
        <taxon>Peronosporales</taxon>
        <taxon>Peronosporaceae</taxon>
        <taxon>Phytophthora</taxon>
    </lineage>
</organism>
<dbReference type="Proteomes" id="UP000285883">
    <property type="component" value="Unassembled WGS sequence"/>
</dbReference>
<dbReference type="Proteomes" id="UP000785171">
    <property type="component" value="Unassembled WGS sequence"/>
</dbReference>
<evidence type="ECO:0000313" key="5">
    <source>
        <dbReference type="EMBL" id="RLN74871.1"/>
    </source>
</evidence>
<evidence type="ECO:0000313" key="3">
    <source>
        <dbReference type="EMBL" id="KAG2514189.1"/>
    </source>
</evidence>
<dbReference type="Proteomes" id="UP000792063">
    <property type="component" value="Unassembled WGS sequence"/>
</dbReference>
<reference evidence="6 7" key="2">
    <citation type="submission" date="2018-07" db="EMBL/GenBank/DDBJ databases">
        <title>Genome sequencing of oomycete isolates from Chile give support for New Zealand origin for Phytophthora kernoviae and make available the first Nothophytophthora sp. genome.</title>
        <authorList>
            <person name="Studholme D.J."/>
            <person name="Sanfuentes E."/>
            <person name="Panda P."/>
            <person name="Hill R."/>
            <person name="Sambles C."/>
            <person name="Grant M."/>
            <person name="Williams N.M."/>
            <person name="Mcdougal R.L."/>
        </authorList>
    </citation>
    <scope>NUCLEOTIDE SEQUENCE [LARGE SCALE GENOMIC DNA]</scope>
    <source>
        <strain evidence="4">Chile2</strain>
        <strain evidence="5">Chile4</strain>
    </source>
</reference>
<name>A0A3R7HS19_9STRA</name>
<dbReference type="AlphaFoldDB" id="A0A3R7HS19"/>
<accession>A0A3R7HS19</accession>
<comment type="caution">
    <text evidence="5">The sequence shown here is derived from an EMBL/GenBank/DDBJ whole genome shotgun (WGS) entry which is preliminary data.</text>
</comment>
<dbReference type="EMBL" id="JPWU03000473">
    <property type="protein sequence ID" value="KAG2514189.1"/>
    <property type="molecule type" value="Genomic_DNA"/>
</dbReference>
<evidence type="ECO:0000313" key="7">
    <source>
        <dbReference type="Proteomes" id="UP000285883"/>
    </source>
</evidence>
<dbReference type="Proteomes" id="UP000285624">
    <property type="component" value="Unassembled WGS sequence"/>
</dbReference>
<evidence type="ECO:0000313" key="4">
    <source>
        <dbReference type="EMBL" id="RLN14069.1"/>
    </source>
</evidence>
<gene>
    <name evidence="4" type="ORF">BBI17_008665</name>
    <name evidence="5" type="ORF">BBO99_00008694</name>
    <name evidence="2" type="ORF">JM16_008440</name>
    <name evidence="3" type="ORF">JM18_008364</name>
</gene>
<dbReference type="EMBL" id="JPWV03000467">
    <property type="protein sequence ID" value="KAG2510767.1"/>
    <property type="molecule type" value="Genomic_DNA"/>
</dbReference>
<feature type="coiled-coil region" evidence="1">
    <location>
        <begin position="2"/>
        <end position="36"/>
    </location>
</feature>
<keyword evidence="6" id="KW-1185">Reference proteome</keyword>
<dbReference type="EMBL" id="MAYM02001655">
    <property type="protein sequence ID" value="RLN14069.1"/>
    <property type="molecule type" value="Genomic_DNA"/>
</dbReference>
<proteinExistence type="predicted"/>
<evidence type="ECO:0000313" key="6">
    <source>
        <dbReference type="Proteomes" id="UP000285624"/>
    </source>
</evidence>
<reference evidence="2" key="3">
    <citation type="submission" date="2020-06" db="EMBL/GenBank/DDBJ databases">
        <authorList>
            <person name="Studholme D.J."/>
        </authorList>
    </citation>
    <scope>NUCLEOTIDE SEQUENCE</scope>
    <source>
        <strain evidence="2">NZFS 2646</strain>
        <strain evidence="3">NZFS 3630</strain>
    </source>
</reference>
<sequence>MKKQKKCTYAARREEVEELREEINHLTVKLQEQQIRSLSPEDRALLDPAVRFKVAENHLLTSVAKTQQFQVANAQSLLSQGLGDPESHPLYTRICLTSDWDRRRSTLMALRKQKIRAAYDFLMAPDRFVDPYKTHTSDQRYETAEGDLCSVHLEVVQFPGVKSLQHVWDALHAHYNNFEITIAEQFGHTTIRDDYDFIDGGVQNIRVFSRSEGCTSVESSIITFSQLVTEDDEGFDGQAFGVLALDCVDEDELYPYFPKERVRFDTSGAIVLTARTLRAKGSKQKQEENGTTGSAASNDDDEIVVTLRRGAFLKLHHPEFPVCEATRQGLQAGIGRWGDLMIKNIRSYVYS</sequence>
<evidence type="ECO:0000313" key="2">
    <source>
        <dbReference type="EMBL" id="KAG2510767.1"/>
    </source>
</evidence>
<keyword evidence="1" id="KW-0175">Coiled coil</keyword>
<reference evidence="2" key="1">
    <citation type="journal article" date="2015" name="Genom Data">
        <title>Genome sequences of six Phytophthora species associated with forests in New Zealand.</title>
        <authorList>
            <person name="Studholme D.J."/>
            <person name="McDougal R.L."/>
            <person name="Sambles C."/>
            <person name="Hansen E."/>
            <person name="Hardy G."/>
            <person name="Grant M."/>
            <person name="Ganley R.J."/>
            <person name="Williams N.M."/>
        </authorList>
    </citation>
    <scope>NUCLEOTIDE SEQUENCE</scope>
    <source>
        <strain evidence="2">NZFS 2646</strain>
        <strain evidence="3">NZFS 3630</strain>
    </source>
</reference>
<dbReference type="EMBL" id="MBDN02000492">
    <property type="protein sequence ID" value="RLN74871.1"/>
    <property type="molecule type" value="Genomic_DNA"/>
</dbReference>
<evidence type="ECO:0000256" key="1">
    <source>
        <dbReference type="SAM" id="Coils"/>
    </source>
</evidence>
<protein>
    <submittedName>
        <fullName evidence="5">Uncharacterized protein</fullName>
    </submittedName>
</protein>